<comment type="caution">
    <text evidence="1">The sequence shown here is derived from an EMBL/GenBank/DDBJ whole genome shotgun (WGS) entry which is preliminary data.</text>
</comment>
<evidence type="ECO:0000313" key="10">
    <source>
        <dbReference type="Proteomes" id="UP000034944"/>
    </source>
</evidence>
<accession>A0A0F8CUK1</accession>
<evidence type="ECO:0000313" key="3">
    <source>
        <dbReference type="EMBL" id="KKG79073.1"/>
    </source>
</evidence>
<evidence type="ECO:0000313" key="1">
    <source>
        <dbReference type="EMBL" id="KKG18876.1"/>
    </source>
</evidence>
<dbReference type="PATRIC" id="fig|2209.41.peg.423"/>
<dbReference type="EMBL" id="JJPQ01000139">
    <property type="protein sequence ID" value="KKG79073.1"/>
    <property type="molecule type" value="Genomic_DNA"/>
</dbReference>
<name>A0A0F8CUK1_METMZ</name>
<protein>
    <submittedName>
        <fullName evidence="1">Uncharacterized protein</fullName>
    </submittedName>
</protein>
<gene>
    <name evidence="1" type="ORF">DU34_02025</name>
    <name evidence="2" type="ORF">DU46_18585</name>
    <name evidence="5" type="ORF">DU51_05035</name>
    <name evidence="3" type="ORF">DU61_16080</name>
    <name evidence="4" type="ORF">DU62_18205</name>
</gene>
<dbReference type="EMBL" id="JJOU01000023">
    <property type="protein sequence ID" value="KKG18876.1"/>
    <property type="molecule type" value="Genomic_DNA"/>
</dbReference>
<dbReference type="Proteomes" id="UP000033889">
    <property type="component" value="Unassembled WGS sequence"/>
</dbReference>
<evidence type="ECO:0000313" key="9">
    <source>
        <dbReference type="Proteomes" id="UP000034820"/>
    </source>
</evidence>
<dbReference type="Proteomes" id="UP000034820">
    <property type="component" value="Unassembled WGS sequence"/>
</dbReference>
<evidence type="ECO:0000313" key="8">
    <source>
        <dbReference type="Proteomes" id="UP000034074"/>
    </source>
</evidence>
<dbReference type="AlphaFoldDB" id="A0A0F8CUK1"/>
<dbReference type="Proteomes" id="UP000034047">
    <property type="component" value="Unassembled WGS sequence"/>
</dbReference>
<dbReference type="EMBL" id="JJPY01000058">
    <property type="protein sequence ID" value="KKH09097.1"/>
    <property type="molecule type" value="Genomic_DNA"/>
</dbReference>
<dbReference type="EMBL" id="JJPN01000024">
    <property type="protein sequence ID" value="KKG74685.1"/>
    <property type="molecule type" value="Genomic_DNA"/>
</dbReference>
<dbReference type="Proteomes" id="UP000034944">
    <property type="component" value="Unassembled WGS sequence"/>
</dbReference>
<sequence>MKRVIHEGMIEKHIGITPERSFPKTEHFLQYLILNGMTDPEMNCKTCCKLYYTLLSFLTQKALIFS</sequence>
<organism evidence="1 7">
    <name type="scientific">Methanosarcina mazei</name>
    <name type="common">Methanosarcina frisia</name>
    <dbReference type="NCBI Taxonomy" id="2209"/>
    <lineage>
        <taxon>Archaea</taxon>
        <taxon>Methanobacteriati</taxon>
        <taxon>Methanobacteriota</taxon>
        <taxon>Stenosarchaea group</taxon>
        <taxon>Methanomicrobia</taxon>
        <taxon>Methanosarcinales</taxon>
        <taxon>Methanosarcinaceae</taxon>
        <taxon>Methanosarcina</taxon>
    </lineage>
</organism>
<proteinExistence type="predicted"/>
<dbReference type="EMBL" id="JJPZ01000148">
    <property type="protein sequence ID" value="KKH07063.1"/>
    <property type="molecule type" value="Genomic_DNA"/>
</dbReference>
<evidence type="ECO:0000313" key="6">
    <source>
        <dbReference type="Proteomes" id="UP000033889"/>
    </source>
</evidence>
<evidence type="ECO:0000313" key="4">
    <source>
        <dbReference type="EMBL" id="KKH07063.1"/>
    </source>
</evidence>
<evidence type="ECO:0000313" key="2">
    <source>
        <dbReference type="EMBL" id="KKG74685.1"/>
    </source>
</evidence>
<dbReference type="Proteomes" id="UP000034074">
    <property type="component" value="Unassembled WGS sequence"/>
</dbReference>
<evidence type="ECO:0000313" key="5">
    <source>
        <dbReference type="EMBL" id="KKH09097.1"/>
    </source>
</evidence>
<evidence type="ECO:0000313" key="7">
    <source>
        <dbReference type="Proteomes" id="UP000034047"/>
    </source>
</evidence>
<reference evidence="6 7" key="1">
    <citation type="journal article" date="2015" name="ISME J.">
        <title>Genomic and phenotypic differentiation among Methanosarcina mazei populations from Columbia River sediment.</title>
        <authorList>
            <person name="Youngblut N.D."/>
            <person name="Wirth J.S."/>
            <person name="Henriksen J.R."/>
            <person name="Smith M."/>
            <person name="Simon H."/>
            <person name="Metcalf W.W."/>
            <person name="Whitaker R.J."/>
        </authorList>
    </citation>
    <scope>NUCLEOTIDE SEQUENCE [LARGE SCALE GENOMIC DNA]</scope>
    <source>
        <strain evidence="1 7">2.F.T.2.6</strain>
        <strain evidence="2 8">3.H.A.1A.2</strain>
        <strain evidence="3 6">3.H.A.2.5</strain>
        <strain evidence="5 9">3.H.T.1A.1</strain>
        <strain evidence="4 10">3.H.T.1A.2</strain>
    </source>
</reference>